<evidence type="ECO:0000256" key="1">
    <source>
        <dbReference type="SAM" id="Phobius"/>
    </source>
</evidence>
<dbReference type="EMBL" id="QBKT01000005">
    <property type="protein sequence ID" value="PTX61067.1"/>
    <property type="molecule type" value="Genomic_DNA"/>
</dbReference>
<dbReference type="Proteomes" id="UP000244090">
    <property type="component" value="Unassembled WGS sequence"/>
</dbReference>
<evidence type="ECO:0008006" key="4">
    <source>
        <dbReference type="Google" id="ProtNLM"/>
    </source>
</evidence>
<dbReference type="RefSeq" id="WP_108115181.1">
    <property type="nucleotide sequence ID" value="NZ_QBKT01000005.1"/>
</dbReference>
<keyword evidence="1" id="KW-1133">Transmembrane helix</keyword>
<keyword evidence="1" id="KW-0812">Transmembrane</keyword>
<dbReference type="AlphaFoldDB" id="A0A2T6BYM0"/>
<dbReference type="Gene3D" id="3.40.50.450">
    <property type="match status" value="1"/>
</dbReference>
<keyword evidence="1" id="KW-0472">Membrane</keyword>
<feature type="transmembrane region" description="Helical" evidence="1">
    <location>
        <begin position="148"/>
        <end position="167"/>
    </location>
</feature>
<comment type="caution">
    <text evidence="2">The sequence shown here is derived from an EMBL/GenBank/DDBJ whole genome shotgun (WGS) entry which is preliminary data.</text>
</comment>
<protein>
    <recommendedName>
        <fullName evidence="4">TIR domain-containing protein</fullName>
    </recommendedName>
</protein>
<dbReference type="OrthoDB" id="10010794at2"/>
<evidence type="ECO:0000313" key="3">
    <source>
        <dbReference type="Proteomes" id="UP000244090"/>
    </source>
</evidence>
<proteinExistence type="predicted"/>
<evidence type="ECO:0000313" key="2">
    <source>
        <dbReference type="EMBL" id="PTX61067.1"/>
    </source>
</evidence>
<accession>A0A2T6BYM0</accession>
<reference evidence="2 3" key="1">
    <citation type="submission" date="2018-04" db="EMBL/GenBank/DDBJ databases">
        <title>Genomic Encyclopedia of Archaeal and Bacterial Type Strains, Phase II (KMG-II): from individual species to whole genera.</title>
        <authorList>
            <person name="Goeker M."/>
        </authorList>
    </citation>
    <scope>NUCLEOTIDE SEQUENCE [LARGE SCALE GENOMIC DNA]</scope>
    <source>
        <strain evidence="2 3">DSM 25731</strain>
    </source>
</reference>
<keyword evidence="3" id="KW-1185">Reference proteome</keyword>
<organism evidence="2 3">
    <name type="scientific">Kordia periserrulae</name>
    <dbReference type="NCBI Taxonomy" id="701523"/>
    <lineage>
        <taxon>Bacteria</taxon>
        <taxon>Pseudomonadati</taxon>
        <taxon>Bacteroidota</taxon>
        <taxon>Flavobacteriia</taxon>
        <taxon>Flavobacteriales</taxon>
        <taxon>Flavobacteriaceae</taxon>
        <taxon>Kordia</taxon>
    </lineage>
</organism>
<name>A0A2T6BYM0_9FLAO</name>
<sequence>MKNVFVTYNVGSESGENTALRLQTLSNLYGFNVDLPYRGVFGNLLHSETKKRIERSSFILSFSTDLHQSENLKNELIYADSIGKPIVIAFNQHQNKPNIPVKGNNVKFFPINFYDIDNSIKKIASFLDKQLNKGHLTNKKESKNKDDGAAKVLLALGLGLLAAWAISSATKED</sequence>
<gene>
    <name evidence="2" type="ORF">C8N46_105223</name>
</gene>